<dbReference type="AlphaFoldDB" id="A0A923J2S0"/>
<feature type="transmembrane region" description="Helical" evidence="1">
    <location>
        <begin position="77"/>
        <end position="99"/>
    </location>
</feature>
<evidence type="ECO:0000313" key="5">
    <source>
        <dbReference type="Proteomes" id="UP000563151"/>
    </source>
</evidence>
<keyword evidence="1" id="KW-0472">Membrane</keyword>
<protein>
    <recommendedName>
        <fullName evidence="6">Sigma factor regulator C-terminal domain-containing protein</fullName>
    </recommendedName>
</protein>
<reference evidence="4 5" key="1">
    <citation type="submission" date="2020-04" db="EMBL/GenBank/DDBJ databases">
        <title>Genomic insights into acetone-butanol-ethanol (ABE) fermentation by sequencing solventogenic clostridia strains.</title>
        <authorList>
            <person name="Brown S."/>
        </authorList>
    </citation>
    <scope>NUCLEOTIDE SEQUENCE [LARGE SCALE GENOMIC DNA]</scope>
    <source>
        <strain evidence="4 5">DJ011</strain>
    </source>
</reference>
<evidence type="ECO:0000256" key="1">
    <source>
        <dbReference type="SAM" id="Phobius"/>
    </source>
</evidence>
<feature type="domain" description="Sigma factor regulator C-terminal" evidence="2">
    <location>
        <begin position="204"/>
        <end position="377"/>
    </location>
</feature>
<sequence length="385" mass="44223">MNKDFKQKLKDYTEGNLSDDEKKSIEIELQKLEDYQEFLDEQLNMDDKNNSKETCFEHKNGAKIIKISKWKARMQNAFTVIGIFIIFTIISGIITSIFYGSGEPNRMEIYRDVVTSTIAITEPNVKFGSSGTSIGSFFTAKITGELEKHIGSDYIRTGEININFFLGKIGYPKKNWLNTQNNGLFFSYPKSSNNDAMVKDWKKLEKLPEGTVAEASISFDKFYETDEILKKFEHKQVSPVWFAVDTGFEYKDFIDEPIGFPYNPIWHSDDMTLTTKTEKKGILFSKIVFKSKSSPSVDAYGSGKLRNENFIKTLDFLNQHNKITSKVSSIPKLDLQKRIDYIHSNGVKIYGMVITGPSKEILKLKQEQWIKGINVGDVQLWNWEE</sequence>
<dbReference type="Pfam" id="PF13800">
    <property type="entry name" value="Sigma_reg_N"/>
    <property type="match status" value="1"/>
</dbReference>
<evidence type="ECO:0000313" key="4">
    <source>
        <dbReference type="EMBL" id="MBC2399055.1"/>
    </source>
</evidence>
<dbReference type="InterPro" id="IPR029101">
    <property type="entry name" value="Sigma_reg_N"/>
</dbReference>
<gene>
    <name evidence="4" type="ORF">HGG79_14915</name>
</gene>
<dbReference type="Proteomes" id="UP000563151">
    <property type="component" value="Unassembled WGS sequence"/>
</dbReference>
<evidence type="ECO:0000259" key="2">
    <source>
        <dbReference type="Pfam" id="PF13791"/>
    </source>
</evidence>
<evidence type="ECO:0008006" key="6">
    <source>
        <dbReference type="Google" id="ProtNLM"/>
    </source>
</evidence>
<dbReference type="Pfam" id="PF13791">
    <property type="entry name" value="Sigma_reg_C"/>
    <property type="match status" value="1"/>
</dbReference>
<dbReference type="EMBL" id="JAAZWO010000021">
    <property type="protein sequence ID" value="MBC2399055.1"/>
    <property type="molecule type" value="Genomic_DNA"/>
</dbReference>
<keyword evidence="1" id="KW-0812">Transmembrane</keyword>
<organism evidence="4 5">
    <name type="scientific">Clostridium tetanomorphum</name>
    <dbReference type="NCBI Taxonomy" id="1553"/>
    <lineage>
        <taxon>Bacteria</taxon>
        <taxon>Bacillati</taxon>
        <taxon>Bacillota</taxon>
        <taxon>Clostridia</taxon>
        <taxon>Eubacteriales</taxon>
        <taxon>Clostridiaceae</taxon>
        <taxon>Clostridium</taxon>
    </lineage>
</organism>
<evidence type="ECO:0000259" key="3">
    <source>
        <dbReference type="Pfam" id="PF13800"/>
    </source>
</evidence>
<accession>A0A923J2S0</accession>
<dbReference type="InterPro" id="IPR025672">
    <property type="entry name" value="Sigma_reg_C_dom"/>
</dbReference>
<comment type="caution">
    <text evidence="4">The sequence shown here is derived from an EMBL/GenBank/DDBJ whole genome shotgun (WGS) entry which is preliminary data.</text>
</comment>
<keyword evidence="5" id="KW-1185">Reference proteome</keyword>
<proteinExistence type="predicted"/>
<keyword evidence="1" id="KW-1133">Transmembrane helix</keyword>
<name>A0A923J2S0_CLOTT</name>
<feature type="domain" description="Sigma factor regulator N-terminal" evidence="3">
    <location>
        <begin position="63"/>
        <end position="152"/>
    </location>
</feature>
<dbReference type="RefSeq" id="WP_173680413.1">
    <property type="nucleotide sequence ID" value="NZ_JAAZWO010000021.1"/>
</dbReference>